<evidence type="ECO:0000313" key="2">
    <source>
        <dbReference type="EMBL" id="KAG7527313.1"/>
    </source>
</evidence>
<feature type="compositionally biased region" description="Polar residues" evidence="1">
    <location>
        <begin position="759"/>
        <end position="785"/>
    </location>
</feature>
<proteinExistence type="predicted"/>
<feature type="compositionally biased region" description="Polar residues" evidence="1">
    <location>
        <begin position="155"/>
        <end position="166"/>
    </location>
</feature>
<gene>
    <name evidence="2" type="ORF">FFLO_07060</name>
</gene>
<feature type="compositionally biased region" description="Polar residues" evidence="1">
    <location>
        <begin position="237"/>
        <end position="251"/>
    </location>
</feature>
<feature type="compositionally biased region" description="Basic and acidic residues" evidence="1">
    <location>
        <begin position="712"/>
        <end position="731"/>
    </location>
</feature>
<dbReference type="EMBL" id="JABELV010000335">
    <property type="protein sequence ID" value="KAG7527313.1"/>
    <property type="molecule type" value="Genomic_DNA"/>
</dbReference>
<keyword evidence="3" id="KW-1185">Reference proteome</keyword>
<feature type="compositionally biased region" description="Polar residues" evidence="1">
    <location>
        <begin position="64"/>
        <end position="84"/>
    </location>
</feature>
<feature type="compositionally biased region" description="Low complexity" evidence="1">
    <location>
        <begin position="218"/>
        <end position="236"/>
    </location>
</feature>
<feature type="compositionally biased region" description="Basic and acidic residues" evidence="1">
    <location>
        <begin position="627"/>
        <end position="637"/>
    </location>
</feature>
<sequence length="1371" mass="145901">MRMPNGKKQPGAAGLPAPVLRASPRRNAIRSAPNASTSITNLNTNKNAGVATDLVKKLDDRLSSQKQQPTTGAGISITDIQPQATTSTSTSASISTSTSTSGGGSRSVLLPSHNPNSNSLSINNQLGQGEHQRDAGGNGNGDGEQRRGEDMPLQVQESGSFSSTVIPPTPIKSRPIKGKGKRSGGMGTQKEGSGANREEQMEASSGKQAGLDLDTDSNSKLNPTSTSSSNSASKTNQDQSGTMARSFSRSISASHLPPPGSHHHHHTQPRMGDIDPNLRVPKVVRRGSSGQSSLEGSAAGSRSGSGQVSLSRAGSASGSTSGGTTRSRSVSEEGSSLGHAYVAPPQPQHMNPGSSSMHSNSNSNAAIQGQIMGQTYSVPMHASHTAGHVHGQAHGQELVMQPLQPQPVRAPKGYMVYPSTEQQPQHYQQQVPSGSRPQYWMDPATGKYYEDPGVQEYGYVVGPPVVYSAGYPHPQSIPHPQAVQYYQPGYPVQQHYAQVDSRGFVIPDRSLSVSRTSSRSAGPGSGRYRRSEGGEGGEGVEDDTASVHSHSSNSAAFTARILAGMGTTGGSGSGSGSGAKRGEMGDTLKVPGASDGKKGKNKEKKVKEVGTSTKKGKKPVSANTSSIRDDDQDKESDGGTAVPPAWRPDLRPGDTVTDPKYPEAHGCPYCDKVYRGQHARSICRRHQMSKHGIELEVQVKKSRWDNNPNRPANEEEKHRRTLESKRRWAAKDRRRRRAEKLGLPMPESSDEEDYDMRSESGSIAQSVTDTATSKATPSRSGSPHANTLPVKGGRAKRRSGSGLRDVSIPPQPTRRITSQEAVRLAAMERVRLRKAQPDWQDDGSSEEDEGEGEDEAPIQETDIVVDPSPQVPRGHAQNQRVGARQPKSTPTKTSQRQDIAIDPRIHPAFLPAEEQRVLHGHHQPYESDVKQLQPQADTVTESAVPPSSHKTPIGQLRQPLIQHSKEAIKSSATRSGQSRRAAPPPALLRSNEADVFGSGQSSMGSLDLLADTLDRAQPMTPTTGKTMVPGPLQPPIFKTPAPVSKSRSSNIVSKKPNTDRNGTDNNEAAEILLAISASPAPNLRKTPVDDDIGTMDQGTGTAMGGNSMDPRTGDRMMIGRRQLVLENDGDIEMDDLEADSRAAAMNETPSRPSGPRRKPANNATPLRKLPMRSTRTGERPPSDDEFAVPELQSTSNDPSSSVSKRHEDSPITPAELQPAADILPYRRGKPPTYGRKDGGGDRAVIAKSDLSSPPSGLPVSKATPTPKMSTLRSGVTPFQGYRPGALATPARPGHMAGIAGSPADYTTFSSPSGLDLTQKLGLAPAPTVPESPTWLEMVRATPDARQKRARPGSMDSDAGAAPDSPRKRVRV</sequence>
<feature type="compositionally biased region" description="Basic and acidic residues" evidence="1">
    <location>
        <begin position="913"/>
        <end position="929"/>
    </location>
</feature>
<accession>A0A8K0JF21</accession>
<feature type="compositionally biased region" description="Polar residues" evidence="1">
    <location>
        <begin position="930"/>
        <end position="941"/>
    </location>
</feature>
<feature type="compositionally biased region" description="Basic and acidic residues" evidence="1">
    <location>
        <begin position="54"/>
        <end position="63"/>
    </location>
</feature>
<feature type="compositionally biased region" description="Acidic residues" evidence="1">
    <location>
        <begin position="1127"/>
        <end position="1137"/>
    </location>
</feature>
<feature type="compositionally biased region" description="Low complexity" evidence="1">
    <location>
        <begin position="509"/>
        <end position="522"/>
    </location>
</feature>
<feature type="compositionally biased region" description="Polar residues" evidence="1">
    <location>
        <begin position="1262"/>
        <end position="1273"/>
    </location>
</feature>
<feature type="compositionally biased region" description="Low complexity" evidence="1">
    <location>
        <begin position="85"/>
        <end position="126"/>
    </location>
</feature>
<feature type="compositionally biased region" description="Gly residues" evidence="1">
    <location>
        <begin position="567"/>
        <end position="579"/>
    </location>
</feature>
<feature type="region of interest" description="Disordered" evidence="1">
    <location>
        <begin position="567"/>
        <end position="667"/>
    </location>
</feature>
<feature type="region of interest" description="Disordered" evidence="1">
    <location>
        <begin position="508"/>
        <end position="553"/>
    </location>
</feature>
<feature type="compositionally biased region" description="Polar residues" evidence="1">
    <location>
        <begin position="1191"/>
        <end position="1202"/>
    </location>
</feature>
<feature type="compositionally biased region" description="Polar residues" evidence="1">
    <location>
        <begin position="876"/>
        <end position="897"/>
    </location>
</feature>
<feature type="compositionally biased region" description="Low complexity" evidence="1">
    <location>
        <begin position="292"/>
        <end position="328"/>
    </location>
</feature>
<feature type="compositionally biased region" description="Low complexity" evidence="1">
    <location>
        <begin position="354"/>
        <end position="363"/>
    </location>
</feature>
<dbReference type="OrthoDB" id="2333993at2759"/>
<feature type="region of interest" description="Disordered" evidence="1">
    <location>
        <begin position="689"/>
        <end position="990"/>
    </location>
</feature>
<feature type="compositionally biased region" description="Acidic residues" evidence="1">
    <location>
        <begin position="839"/>
        <end position="857"/>
    </location>
</feature>
<evidence type="ECO:0000256" key="1">
    <source>
        <dbReference type="SAM" id="MobiDB-lite"/>
    </source>
</evidence>
<reference evidence="2" key="1">
    <citation type="submission" date="2020-04" db="EMBL/GenBank/DDBJ databases">
        <title>Analysis of mating type loci in Filobasidium floriforme.</title>
        <authorList>
            <person name="Nowrousian M."/>
        </authorList>
    </citation>
    <scope>NUCLEOTIDE SEQUENCE</scope>
    <source>
        <strain evidence="2">CBS 6242</strain>
    </source>
</reference>
<feature type="compositionally biased region" description="Polar residues" evidence="1">
    <location>
        <begin position="33"/>
        <end position="47"/>
    </location>
</feature>
<evidence type="ECO:0000313" key="3">
    <source>
        <dbReference type="Proteomes" id="UP000812966"/>
    </source>
</evidence>
<feature type="compositionally biased region" description="Basic and acidic residues" evidence="1">
    <location>
        <begin position="691"/>
        <end position="704"/>
    </location>
</feature>
<feature type="region of interest" description="Disordered" evidence="1">
    <location>
        <begin position="1322"/>
        <end position="1371"/>
    </location>
</feature>
<protein>
    <submittedName>
        <fullName evidence="2">Uncharacterized protein</fullName>
    </submittedName>
</protein>
<name>A0A8K0JF21_9TREE</name>
<feature type="region of interest" description="Disordered" evidence="1">
    <location>
        <begin position="1040"/>
        <end position="1064"/>
    </location>
</feature>
<feature type="region of interest" description="Disordered" evidence="1">
    <location>
        <begin position="1127"/>
        <end position="1298"/>
    </location>
</feature>
<feature type="region of interest" description="Disordered" evidence="1">
    <location>
        <begin position="1"/>
        <end position="363"/>
    </location>
</feature>
<comment type="caution">
    <text evidence="2">The sequence shown here is derived from an EMBL/GenBank/DDBJ whole genome shotgun (WGS) entry which is preliminary data.</text>
</comment>
<dbReference type="Proteomes" id="UP000812966">
    <property type="component" value="Unassembled WGS sequence"/>
</dbReference>
<organism evidence="2 3">
    <name type="scientific">Filobasidium floriforme</name>
    <dbReference type="NCBI Taxonomy" id="5210"/>
    <lineage>
        <taxon>Eukaryota</taxon>
        <taxon>Fungi</taxon>
        <taxon>Dikarya</taxon>
        <taxon>Basidiomycota</taxon>
        <taxon>Agaricomycotina</taxon>
        <taxon>Tremellomycetes</taxon>
        <taxon>Filobasidiales</taxon>
        <taxon>Filobasidiaceae</taxon>
        <taxon>Filobasidium</taxon>
    </lineage>
</organism>